<dbReference type="OrthoDB" id="5454270at2"/>
<dbReference type="EMBL" id="CP001649">
    <property type="protein sequence ID" value="ACS81552.1"/>
    <property type="molecule type" value="Genomic_DNA"/>
</dbReference>
<dbReference type="KEGG" id="dsa:Desal_3506"/>
<dbReference type="PROSITE" id="PS50110">
    <property type="entry name" value="RESPONSE_REGULATORY"/>
    <property type="match status" value="1"/>
</dbReference>
<proteinExistence type="predicted"/>
<dbReference type="RefSeq" id="WP_015853368.1">
    <property type="nucleotide sequence ID" value="NC_012881.1"/>
</dbReference>
<evidence type="ECO:0000256" key="1">
    <source>
        <dbReference type="PROSITE-ProRule" id="PRU00169"/>
    </source>
</evidence>
<dbReference type="SMART" id="SM00448">
    <property type="entry name" value="REC"/>
    <property type="match status" value="1"/>
</dbReference>
<dbReference type="Proteomes" id="UP000002601">
    <property type="component" value="Chromosome"/>
</dbReference>
<accession>C6BSU6</accession>
<protein>
    <submittedName>
        <fullName evidence="3">Response regulator receiver protein</fullName>
    </submittedName>
</protein>
<comment type="caution">
    <text evidence="1">Lacks conserved residue(s) required for the propagation of feature annotation.</text>
</comment>
<dbReference type="InterPro" id="IPR011006">
    <property type="entry name" value="CheY-like_superfamily"/>
</dbReference>
<gene>
    <name evidence="3" type="ordered locus">Desal_3506</name>
</gene>
<dbReference type="Gene3D" id="3.40.50.2300">
    <property type="match status" value="1"/>
</dbReference>
<dbReference type="AlphaFoldDB" id="C6BSU6"/>
<reference evidence="3 4" key="1">
    <citation type="submission" date="2009-06" db="EMBL/GenBank/DDBJ databases">
        <title>Complete sequence of Desulfovibrio salexigens DSM 2638.</title>
        <authorList>
            <consortium name="US DOE Joint Genome Institute"/>
            <person name="Lucas S."/>
            <person name="Copeland A."/>
            <person name="Lapidus A."/>
            <person name="Glavina del Rio T."/>
            <person name="Tice H."/>
            <person name="Bruce D."/>
            <person name="Goodwin L."/>
            <person name="Pitluck S."/>
            <person name="Munk A.C."/>
            <person name="Brettin T."/>
            <person name="Detter J.C."/>
            <person name="Han C."/>
            <person name="Tapia R."/>
            <person name="Larimer F."/>
            <person name="Land M."/>
            <person name="Hauser L."/>
            <person name="Kyrpides N."/>
            <person name="Anderson I."/>
            <person name="Wall J.D."/>
            <person name="Arkin A.P."/>
            <person name="Dehal P."/>
            <person name="Chivian D."/>
            <person name="Giles B."/>
            <person name="Hazen T.C."/>
        </authorList>
    </citation>
    <scope>NUCLEOTIDE SEQUENCE [LARGE SCALE GENOMIC DNA]</scope>
    <source>
        <strain evidence="4">ATCC 14822 / DSM 2638 / NCIMB 8403 / VKM B-1763</strain>
    </source>
</reference>
<dbReference type="SUPFAM" id="SSF52172">
    <property type="entry name" value="CheY-like"/>
    <property type="match status" value="1"/>
</dbReference>
<dbReference type="STRING" id="526222.Desal_3506"/>
<evidence type="ECO:0000313" key="4">
    <source>
        <dbReference type="Proteomes" id="UP000002601"/>
    </source>
</evidence>
<dbReference type="GO" id="GO:0000160">
    <property type="term" value="P:phosphorelay signal transduction system"/>
    <property type="evidence" value="ECO:0007669"/>
    <property type="project" value="InterPro"/>
</dbReference>
<dbReference type="eggNOG" id="COG4567">
    <property type="taxonomic scope" value="Bacteria"/>
</dbReference>
<keyword evidence="4" id="KW-1185">Reference proteome</keyword>
<evidence type="ECO:0000259" key="2">
    <source>
        <dbReference type="PROSITE" id="PS50110"/>
    </source>
</evidence>
<name>C6BSU6_MARSD</name>
<dbReference type="Pfam" id="PF00072">
    <property type="entry name" value="Response_reg"/>
    <property type="match status" value="1"/>
</dbReference>
<feature type="domain" description="Response regulatory" evidence="2">
    <location>
        <begin position="2"/>
        <end position="116"/>
    </location>
</feature>
<dbReference type="HOGENOM" id="CLU_000445_69_8_7"/>
<evidence type="ECO:0000313" key="3">
    <source>
        <dbReference type="EMBL" id="ACS81552.1"/>
    </source>
</evidence>
<organism evidence="3 4">
    <name type="scientific">Maridesulfovibrio salexigens (strain ATCC 14822 / DSM 2638 / NCIMB 8403 / VKM B-1763)</name>
    <name type="common">Desulfovibrio salexigens</name>
    <dbReference type="NCBI Taxonomy" id="526222"/>
    <lineage>
        <taxon>Bacteria</taxon>
        <taxon>Pseudomonadati</taxon>
        <taxon>Thermodesulfobacteriota</taxon>
        <taxon>Desulfovibrionia</taxon>
        <taxon>Desulfovibrionales</taxon>
        <taxon>Desulfovibrionaceae</taxon>
        <taxon>Maridesulfovibrio</taxon>
    </lineage>
</organism>
<dbReference type="InterPro" id="IPR001789">
    <property type="entry name" value="Sig_transdc_resp-reg_receiver"/>
</dbReference>
<sequence>MKIMIVEKDSEFREHLVLRLRSEGLNVAESGNLDEAKEFIRENKLDGIVLGLSEFGRSSLKFMEDISSIVPDLKVVLINRHNKIPLSIEAMNLGACAEISVPVDIAALIKTLRRFCAPEN</sequence>